<feature type="compositionally biased region" description="Polar residues" evidence="1">
    <location>
        <begin position="79"/>
        <end position="109"/>
    </location>
</feature>
<name>A0A0D2NRS8_HYPSF</name>
<keyword evidence="3" id="KW-1185">Reference proteome</keyword>
<feature type="region of interest" description="Disordered" evidence="1">
    <location>
        <begin position="319"/>
        <end position="358"/>
    </location>
</feature>
<gene>
    <name evidence="2" type="ORF">HYPSUDRAFT_77748</name>
</gene>
<evidence type="ECO:0000313" key="2">
    <source>
        <dbReference type="EMBL" id="KJA21494.1"/>
    </source>
</evidence>
<evidence type="ECO:0000256" key="1">
    <source>
        <dbReference type="SAM" id="MobiDB-lite"/>
    </source>
</evidence>
<reference evidence="3" key="1">
    <citation type="submission" date="2014-04" db="EMBL/GenBank/DDBJ databases">
        <title>Evolutionary Origins and Diversification of the Mycorrhizal Mutualists.</title>
        <authorList>
            <consortium name="DOE Joint Genome Institute"/>
            <consortium name="Mycorrhizal Genomics Consortium"/>
            <person name="Kohler A."/>
            <person name="Kuo A."/>
            <person name="Nagy L.G."/>
            <person name="Floudas D."/>
            <person name="Copeland A."/>
            <person name="Barry K.W."/>
            <person name="Cichocki N."/>
            <person name="Veneault-Fourrey C."/>
            <person name="LaButti K."/>
            <person name="Lindquist E.A."/>
            <person name="Lipzen A."/>
            <person name="Lundell T."/>
            <person name="Morin E."/>
            <person name="Murat C."/>
            <person name="Riley R."/>
            <person name="Ohm R."/>
            <person name="Sun H."/>
            <person name="Tunlid A."/>
            <person name="Henrissat B."/>
            <person name="Grigoriev I.V."/>
            <person name="Hibbett D.S."/>
            <person name="Martin F."/>
        </authorList>
    </citation>
    <scope>NUCLEOTIDE SEQUENCE [LARGE SCALE GENOMIC DNA]</scope>
    <source>
        <strain evidence="3">FD-334 SS-4</strain>
    </source>
</reference>
<evidence type="ECO:0000313" key="3">
    <source>
        <dbReference type="Proteomes" id="UP000054270"/>
    </source>
</evidence>
<proteinExistence type="predicted"/>
<accession>A0A0D2NRS8</accession>
<feature type="compositionally biased region" description="Low complexity" evidence="1">
    <location>
        <begin position="226"/>
        <end position="239"/>
    </location>
</feature>
<organism evidence="2 3">
    <name type="scientific">Hypholoma sublateritium (strain FD-334 SS-4)</name>
    <dbReference type="NCBI Taxonomy" id="945553"/>
    <lineage>
        <taxon>Eukaryota</taxon>
        <taxon>Fungi</taxon>
        <taxon>Dikarya</taxon>
        <taxon>Basidiomycota</taxon>
        <taxon>Agaricomycotina</taxon>
        <taxon>Agaricomycetes</taxon>
        <taxon>Agaricomycetidae</taxon>
        <taxon>Agaricales</taxon>
        <taxon>Agaricineae</taxon>
        <taxon>Strophariaceae</taxon>
        <taxon>Hypholoma</taxon>
    </lineage>
</organism>
<protein>
    <submittedName>
        <fullName evidence="2">Uncharacterized protein</fullName>
    </submittedName>
</protein>
<dbReference type="AlphaFoldDB" id="A0A0D2NRS8"/>
<dbReference type="Proteomes" id="UP000054270">
    <property type="component" value="Unassembled WGS sequence"/>
</dbReference>
<sequence length="478" mass="51914">MFQSHYTPQPSEYSFMGYSAPLFQSSNEPKSAQNYSPKFAPHASTLWNALGPVDPAPTTSFMGRTAAHSVPSPGVNRGNPASSSSQNGSWLPPSFTHSQDNSPASEPLTLLSTPPSTFWNDSLLLPTTFQSHYTPQLSEYSFMGYSTPLFQSSNEPKSAQNYSPKFAPHFSAPWNALEPVDPAPTTSFMGGTAAHPVPSPANCGYPASSSHNGSWPPPSLSHSQDSSPASESSTLLSTPPSAVWKESLLLPTDHHPEDPPPDRYRGDQSHAMWNAYQQSTIDHILLNDEGIVLKQNKFGLPTSAGQLYTSEIGAENDAPNALQVQSSNDDASRGAGKGKRKADNSPSADGSDPPLHKRARLPISEDHSVKGDQQACSTSGYQVEMHQDEYYTVSAPEKHAPALGQSGSRMTVKTDKEYTFYEHVGGVNSKGDASTRRRRMHDQDFFADTVEPLTSLTAPDAQESGGLNRWRWVHFFCI</sequence>
<feature type="region of interest" description="Disordered" evidence="1">
    <location>
        <begin position="58"/>
        <end position="109"/>
    </location>
</feature>
<dbReference type="EMBL" id="KN817557">
    <property type="protein sequence ID" value="KJA21494.1"/>
    <property type="molecule type" value="Genomic_DNA"/>
</dbReference>
<feature type="region of interest" description="Disordered" evidence="1">
    <location>
        <begin position="200"/>
        <end position="239"/>
    </location>
</feature>